<evidence type="ECO:0000259" key="4">
    <source>
        <dbReference type="Pfam" id="PF13802"/>
    </source>
</evidence>
<dbReference type="Pfam" id="PF21365">
    <property type="entry name" value="Glyco_hydro_31_3rd"/>
    <property type="match status" value="1"/>
</dbReference>
<dbReference type="CDD" id="cd14752">
    <property type="entry name" value="GH31_N"/>
    <property type="match status" value="1"/>
</dbReference>
<dbReference type="GO" id="GO:0005975">
    <property type="term" value="P:carbohydrate metabolic process"/>
    <property type="evidence" value="ECO:0007669"/>
    <property type="project" value="InterPro"/>
</dbReference>
<dbReference type="SUPFAM" id="SSF51445">
    <property type="entry name" value="(Trans)glycosidases"/>
    <property type="match status" value="1"/>
</dbReference>
<dbReference type="InterPro" id="IPR048395">
    <property type="entry name" value="Glyco_hydro_31_C"/>
</dbReference>
<reference evidence="6 7" key="1">
    <citation type="journal article" date="2018" name="Mol. Biol. Evol.">
        <title>Broad Genomic Sampling Reveals a Smut Pathogenic Ancestry of the Fungal Clade Ustilaginomycotina.</title>
        <authorList>
            <person name="Kijpornyongpan T."/>
            <person name="Mondo S.J."/>
            <person name="Barry K."/>
            <person name="Sandor L."/>
            <person name="Lee J."/>
            <person name="Lipzen A."/>
            <person name="Pangilinan J."/>
            <person name="LaButti K."/>
            <person name="Hainaut M."/>
            <person name="Henrissat B."/>
            <person name="Grigoriev I.V."/>
            <person name="Spatafora J.W."/>
            <person name="Aime M.C."/>
        </authorList>
    </citation>
    <scope>NUCLEOTIDE SEQUENCE [LARGE SCALE GENOMIC DNA]</scope>
    <source>
        <strain evidence="6 7">MCA 3882</strain>
    </source>
</reference>
<evidence type="ECO:0000259" key="3">
    <source>
        <dbReference type="Pfam" id="PF01055"/>
    </source>
</evidence>
<dbReference type="InParanoid" id="A0A316VB44"/>
<dbReference type="InterPro" id="IPR011013">
    <property type="entry name" value="Gal_mutarotase_sf_dom"/>
</dbReference>
<dbReference type="GO" id="GO:0004553">
    <property type="term" value="F:hydrolase activity, hydrolyzing O-glycosyl compounds"/>
    <property type="evidence" value="ECO:0007669"/>
    <property type="project" value="InterPro"/>
</dbReference>
<dbReference type="Pfam" id="PF13802">
    <property type="entry name" value="Gal_mutarotas_2"/>
    <property type="match status" value="1"/>
</dbReference>
<organism evidence="6 7">
    <name type="scientific">Meira miltonrushii</name>
    <dbReference type="NCBI Taxonomy" id="1280837"/>
    <lineage>
        <taxon>Eukaryota</taxon>
        <taxon>Fungi</taxon>
        <taxon>Dikarya</taxon>
        <taxon>Basidiomycota</taxon>
        <taxon>Ustilaginomycotina</taxon>
        <taxon>Exobasidiomycetes</taxon>
        <taxon>Exobasidiales</taxon>
        <taxon>Brachybasidiaceae</taxon>
        <taxon>Meira</taxon>
    </lineage>
</organism>
<evidence type="ECO:0000256" key="2">
    <source>
        <dbReference type="RuleBase" id="RU361185"/>
    </source>
</evidence>
<dbReference type="PANTHER" id="PTHR22762:SF165">
    <property type="entry name" value="PUTATIVE (AFU_ORTHOLOGUE AFUA_1G06560)-RELATED"/>
    <property type="match status" value="1"/>
</dbReference>
<dbReference type="Gene3D" id="2.60.40.1180">
    <property type="entry name" value="Golgi alpha-mannosidase II"/>
    <property type="match status" value="1"/>
</dbReference>
<dbReference type="InterPro" id="IPR025887">
    <property type="entry name" value="Glyco_hydro_31_N_dom"/>
</dbReference>
<keyword evidence="2" id="KW-0378">Hydrolase</keyword>
<dbReference type="InterPro" id="IPR017853">
    <property type="entry name" value="GH"/>
</dbReference>
<feature type="domain" description="Glycoside hydrolase family 31 TIM barrel" evidence="3">
    <location>
        <begin position="342"/>
        <end position="747"/>
    </location>
</feature>
<dbReference type="Proteomes" id="UP000245771">
    <property type="component" value="Unassembled WGS sequence"/>
</dbReference>
<evidence type="ECO:0000313" key="7">
    <source>
        <dbReference type="Proteomes" id="UP000245771"/>
    </source>
</evidence>
<sequence length="995" mass="112959">MKIINPTGWQILRQEKHGQKPSPIISLINTRGHQFHVHPINARLVRIVHSLPKSENGAHGELADVRLRNHDRQDDDVGLDGFVWEERTHAWETSISEEEKIAYIKPTKEAPSSGGVEIELNYSSTITLTWYWEDKVGEVQQKHTLLQDFKTAYQYDARTKRVYHTVCRDQSYMPLSEHQLPANENHVPQEGRYEFIYGLGEVKGPMMKDGKRYIMEARDSLGADPQDTDPLYKICPYYLHYNRNSDLWFGLYYNTLVPSIFDFSGEHDFATGQFRSFSAERGPLDYYMLLGDDGTLDRKADARPSVANIVSQLATLVTPASFGPAGRRSDFNSSMKGWQTSPTLPPHNQFGYLASSLTLSERQDAQTAVVEYVEQARKEGFPIDSMHLSSGYCVDSKTGERNYFYWDKTKYPDPAKMGNLLEQELSCKVIINVKPWLLESHPYYEDAAQKGIFIRAAKDARPIEAGKSPQDEDRYGSFESVPSRTLHWARGMGDTGKGSYIDFSSKAGSEEWKRLMKIGVLDNNITGFWIDNNEFSSVIDDQVEFQGDLNLWSLPKGDISDTKASERATDIQREVASRMGWGSRMVESGAVGPATQTMGMARATFDGLLQSSSPSSERPVIVTRSAVPGIQAFAHSTWSGDNSTTWLSLKWSTKLSMSVGLSFGLGLYGHDIGGFAGPHSPSAELLIRWCQQSMWMTRFTIHSWKAISTTPWMYKHICDGEEQKTVKDVLRDIILLRYRLLPTLYSLYVTQYHRHGWPVVRPLLWHHSKHFECLTQDEQFLVGSHIFVAPVCTHGDRSTSFFLPHLVDGEQVSSDICWFDFHTDQVYRPQKEGNTITLKAPLSRLPTLIREGGMYVLGPTLTRNMPTPASKKKEYDVYIFPCPADVEQERQSSTRSKGSFTLIEDDGITNAATFRGHFTEMELFFEVAEDSKDTVYVGINIIRADYSGEWKINFKLPKMDGRQLIFEEEDQKVKTSNTQITDHKGGSIYVKITEP</sequence>
<dbReference type="AlphaFoldDB" id="A0A316VB44"/>
<proteinExistence type="inferred from homology"/>
<dbReference type="Gene3D" id="3.20.20.80">
    <property type="entry name" value="Glycosidases"/>
    <property type="match status" value="1"/>
</dbReference>
<dbReference type="Pfam" id="PF01055">
    <property type="entry name" value="Glyco_hydro_31_2nd"/>
    <property type="match status" value="1"/>
</dbReference>
<keyword evidence="7" id="KW-1185">Reference proteome</keyword>
<dbReference type="InterPro" id="IPR013780">
    <property type="entry name" value="Glyco_hydro_b"/>
</dbReference>
<evidence type="ECO:0000313" key="6">
    <source>
        <dbReference type="EMBL" id="PWN34847.1"/>
    </source>
</evidence>
<accession>A0A316VB44</accession>
<dbReference type="EMBL" id="KZ819603">
    <property type="protein sequence ID" value="PWN34847.1"/>
    <property type="molecule type" value="Genomic_DNA"/>
</dbReference>
<protein>
    <submittedName>
        <fullName evidence="6">Uncharacterized protein</fullName>
    </submittedName>
</protein>
<comment type="similarity">
    <text evidence="1 2">Belongs to the glycosyl hydrolase 31 family.</text>
</comment>
<dbReference type="SUPFAM" id="SSF74650">
    <property type="entry name" value="Galactose mutarotase-like"/>
    <property type="match status" value="1"/>
</dbReference>
<dbReference type="SUPFAM" id="SSF51011">
    <property type="entry name" value="Glycosyl hydrolase domain"/>
    <property type="match status" value="1"/>
</dbReference>
<dbReference type="InterPro" id="IPR000322">
    <property type="entry name" value="Glyco_hydro_31_TIM"/>
</dbReference>
<dbReference type="GO" id="GO:0030246">
    <property type="term" value="F:carbohydrate binding"/>
    <property type="evidence" value="ECO:0007669"/>
    <property type="project" value="InterPro"/>
</dbReference>
<feature type="domain" description="Glycoside hydrolase family 31 N-terminal" evidence="4">
    <location>
        <begin position="161"/>
        <end position="262"/>
    </location>
</feature>
<name>A0A316VB44_9BASI</name>
<dbReference type="Gene3D" id="2.60.40.1760">
    <property type="entry name" value="glycosyl hydrolase (family 31)"/>
    <property type="match status" value="1"/>
</dbReference>
<dbReference type="STRING" id="1280837.A0A316VB44"/>
<dbReference type="RefSeq" id="XP_025355149.1">
    <property type="nucleotide sequence ID" value="XM_025502227.1"/>
</dbReference>
<dbReference type="OrthoDB" id="1334205at2759"/>
<evidence type="ECO:0000259" key="5">
    <source>
        <dbReference type="Pfam" id="PF21365"/>
    </source>
</evidence>
<gene>
    <name evidence="6" type="ORF">FA14DRAFT_34800</name>
</gene>
<dbReference type="PANTHER" id="PTHR22762">
    <property type="entry name" value="ALPHA-GLUCOSIDASE"/>
    <property type="match status" value="1"/>
</dbReference>
<keyword evidence="2" id="KW-0326">Glycosidase</keyword>
<feature type="domain" description="Glycosyl hydrolase family 31 C-terminal" evidence="5">
    <location>
        <begin position="756"/>
        <end position="852"/>
    </location>
</feature>
<dbReference type="GeneID" id="37024008"/>
<evidence type="ECO:0000256" key="1">
    <source>
        <dbReference type="ARBA" id="ARBA00007806"/>
    </source>
</evidence>